<feature type="transmembrane region" description="Helical" evidence="1">
    <location>
        <begin position="61"/>
        <end position="82"/>
    </location>
</feature>
<name>X1LLJ4_9ZZZZ</name>
<feature type="non-terminal residue" evidence="2">
    <location>
        <position position="93"/>
    </location>
</feature>
<evidence type="ECO:0000313" key="2">
    <source>
        <dbReference type="EMBL" id="GAI20242.1"/>
    </source>
</evidence>
<organism evidence="2">
    <name type="scientific">marine sediment metagenome</name>
    <dbReference type="NCBI Taxonomy" id="412755"/>
    <lineage>
        <taxon>unclassified sequences</taxon>
        <taxon>metagenomes</taxon>
        <taxon>ecological metagenomes</taxon>
    </lineage>
</organism>
<dbReference type="AlphaFoldDB" id="X1LLJ4"/>
<accession>X1LLJ4</accession>
<gene>
    <name evidence="2" type="ORF">S06H3_29300</name>
</gene>
<evidence type="ECO:0000256" key="1">
    <source>
        <dbReference type="SAM" id="Phobius"/>
    </source>
</evidence>
<dbReference type="EMBL" id="BARV01017161">
    <property type="protein sequence ID" value="GAI20242.1"/>
    <property type="molecule type" value="Genomic_DNA"/>
</dbReference>
<keyword evidence="1" id="KW-0812">Transmembrane</keyword>
<sequence>MNNANNSLSKKFIDRKVLICLIISLALLVWLSPVTNNSPGIGIDPSMIIGFHWGDMLGLQFGSDIILTYGPLYFLGGPINWLNNESMSMLLRA</sequence>
<proteinExistence type="predicted"/>
<keyword evidence="1" id="KW-1133">Transmembrane helix</keyword>
<reference evidence="2" key="1">
    <citation type="journal article" date="2014" name="Front. Microbiol.">
        <title>High frequency of phylogenetically diverse reductive dehalogenase-homologous genes in deep subseafloor sedimentary metagenomes.</title>
        <authorList>
            <person name="Kawai M."/>
            <person name="Futagami T."/>
            <person name="Toyoda A."/>
            <person name="Takaki Y."/>
            <person name="Nishi S."/>
            <person name="Hori S."/>
            <person name="Arai W."/>
            <person name="Tsubouchi T."/>
            <person name="Morono Y."/>
            <person name="Uchiyama I."/>
            <person name="Ito T."/>
            <person name="Fujiyama A."/>
            <person name="Inagaki F."/>
            <person name="Takami H."/>
        </authorList>
    </citation>
    <scope>NUCLEOTIDE SEQUENCE</scope>
    <source>
        <strain evidence="2">Expedition CK06-06</strain>
    </source>
</reference>
<comment type="caution">
    <text evidence="2">The sequence shown here is derived from an EMBL/GenBank/DDBJ whole genome shotgun (WGS) entry which is preliminary data.</text>
</comment>
<keyword evidence="1" id="KW-0472">Membrane</keyword>
<protein>
    <submittedName>
        <fullName evidence="2">Uncharacterized protein</fullName>
    </submittedName>
</protein>